<dbReference type="RefSeq" id="WP_231714874.1">
    <property type="nucleotide sequence ID" value="NZ_FUWJ01000005.1"/>
</dbReference>
<dbReference type="AlphaFoldDB" id="A0A1T4RN93"/>
<dbReference type="SUPFAM" id="SSF53335">
    <property type="entry name" value="S-adenosyl-L-methionine-dependent methyltransferases"/>
    <property type="match status" value="1"/>
</dbReference>
<dbReference type="InterPro" id="IPR013216">
    <property type="entry name" value="Methyltransf_11"/>
</dbReference>
<protein>
    <submittedName>
        <fullName evidence="2">Methyltransferase domain-containing protein</fullName>
    </submittedName>
</protein>
<dbReference type="GO" id="GO:0032259">
    <property type="term" value="P:methylation"/>
    <property type="evidence" value="ECO:0007669"/>
    <property type="project" value="UniProtKB-KW"/>
</dbReference>
<dbReference type="Gene3D" id="3.40.50.150">
    <property type="entry name" value="Vaccinia Virus protein VP39"/>
    <property type="match status" value="1"/>
</dbReference>
<organism evidence="2 3">
    <name type="scientific">Enhydrobacter aerosaccus</name>
    <dbReference type="NCBI Taxonomy" id="225324"/>
    <lineage>
        <taxon>Bacteria</taxon>
        <taxon>Pseudomonadati</taxon>
        <taxon>Pseudomonadota</taxon>
        <taxon>Alphaproteobacteria</taxon>
        <taxon>Hyphomicrobiales</taxon>
        <taxon>Enhydrobacter</taxon>
    </lineage>
</organism>
<evidence type="ECO:0000259" key="1">
    <source>
        <dbReference type="Pfam" id="PF08241"/>
    </source>
</evidence>
<sequence>MERTEYERMHAVEDRMWWYRGLRLLVADFLVAALHRSAASGAVLDAGCGTGGMLARLGSDVHGHATIGLEYDTAAAALAAAKTGRPVAVGSVTEMPLGDGRLAGYLSLDVLCHTGVEPDLALDEARRCLAPGGIAVFNLPAYSWMLSAHDRRVHNARRFTLGQARRLLANHGFHVLSSTYWNMLLFPLMLLHRLIEREDAESDVRDFPAWQDRLFSAALAMERWAIRAGLRLPFGGSLILMAERHG</sequence>
<accession>A0A1T4RN93</accession>
<proteinExistence type="predicted"/>
<keyword evidence="2" id="KW-0808">Transferase</keyword>
<dbReference type="GO" id="GO:0008757">
    <property type="term" value="F:S-adenosylmethionine-dependent methyltransferase activity"/>
    <property type="evidence" value="ECO:0007669"/>
    <property type="project" value="InterPro"/>
</dbReference>
<keyword evidence="2" id="KW-0489">Methyltransferase</keyword>
<dbReference type="Proteomes" id="UP000190092">
    <property type="component" value="Unassembled WGS sequence"/>
</dbReference>
<name>A0A1T4RN93_9HYPH</name>
<gene>
    <name evidence="2" type="ORF">SAMN02745126_03957</name>
</gene>
<evidence type="ECO:0000313" key="3">
    <source>
        <dbReference type="Proteomes" id="UP000190092"/>
    </source>
</evidence>
<keyword evidence="3" id="KW-1185">Reference proteome</keyword>
<dbReference type="Pfam" id="PF08241">
    <property type="entry name" value="Methyltransf_11"/>
    <property type="match status" value="1"/>
</dbReference>
<evidence type="ECO:0000313" key="2">
    <source>
        <dbReference type="EMBL" id="SKA17141.1"/>
    </source>
</evidence>
<reference evidence="3" key="1">
    <citation type="submission" date="2017-02" db="EMBL/GenBank/DDBJ databases">
        <authorList>
            <person name="Varghese N."/>
            <person name="Submissions S."/>
        </authorList>
    </citation>
    <scope>NUCLEOTIDE SEQUENCE [LARGE SCALE GENOMIC DNA]</scope>
    <source>
        <strain evidence="3">ATCC 27094</strain>
    </source>
</reference>
<dbReference type="STRING" id="225324.SAMN02745126_03957"/>
<feature type="domain" description="Methyltransferase type 11" evidence="1">
    <location>
        <begin position="44"/>
        <end position="137"/>
    </location>
</feature>
<dbReference type="InterPro" id="IPR029063">
    <property type="entry name" value="SAM-dependent_MTases_sf"/>
</dbReference>
<dbReference type="CDD" id="cd02440">
    <property type="entry name" value="AdoMet_MTases"/>
    <property type="match status" value="1"/>
</dbReference>
<dbReference type="EMBL" id="FUWJ01000005">
    <property type="protein sequence ID" value="SKA17141.1"/>
    <property type="molecule type" value="Genomic_DNA"/>
</dbReference>